<dbReference type="Gene3D" id="3.40.50.970">
    <property type="match status" value="1"/>
</dbReference>
<evidence type="ECO:0000313" key="6">
    <source>
        <dbReference type="Proteomes" id="UP000001446"/>
    </source>
</evidence>
<evidence type="ECO:0000259" key="4">
    <source>
        <dbReference type="Pfam" id="PF00456"/>
    </source>
</evidence>
<evidence type="ECO:0000313" key="5">
    <source>
        <dbReference type="EMBL" id="ACZ75333.1"/>
    </source>
</evidence>
<feature type="domain" description="Transketolase N-terminal" evidence="4">
    <location>
        <begin position="32"/>
        <end position="279"/>
    </location>
</feature>
<dbReference type="PANTHER" id="PTHR47514">
    <property type="entry name" value="TRANSKETOLASE N-TERMINAL SECTION-RELATED"/>
    <property type="match status" value="1"/>
</dbReference>
<keyword evidence="3" id="KW-0786">Thiamine pyrophosphate</keyword>
<dbReference type="AlphaFoldDB" id="D2C2U0"/>
<dbReference type="HOGENOM" id="CLU_009227_4_1_6"/>
<comment type="cofactor">
    <cofactor evidence="1">
        <name>thiamine diphosphate</name>
        <dbReference type="ChEBI" id="CHEBI:58937"/>
    </cofactor>
</comment>
<dbReference type="EMBL" id="CP001836">
    <property type="protein sequence ID" value="ACZ75333.1"/>
    <property type="molecule type" value="Genomic_DNA"/>
</dbReference>
<reference evidence="5" key="1">
    <citation type="submission" date="2009-12" db="EMBL/GenBank/DDBJ databases">
        <title>Complete sequence of Dickeya dadantii Ech586.</title>
        <authorList>
            <consortium name="US DOE Joint Genome Institute"/>
            <person name="Lucas S."/>
            <person name="Copeland A."/>
            <person name="Lapidus A."/>
            <person name="Glavina del Rio T."/>
            <person name="Tice H."/>
            <person name="Bruce D."/>
            <person name="Goodwin L."/>
            <person name="Pitluck S."/>
            <person name="Munk A.C."/>
            <person name="Brettin T."/>
            <person name="Detter J.C."/>
            <person name="Han C."/>
            <person name="Tapia R."/>
            <person name="Larimer F."/>
            <person name="Land M."/>
            <person name="Hauser L."/>
            <person name="Kyrpides N."/>
            <person name="Mikhailova N."/>
            <person name="Balakrishnan V."/>
            <person name="Glasner J."/>
            <person name="Perna N.T."/>
        </authorList>
    </citation>
    <scope>NUCLEOTIDE SEQUENCE [LARGE SCALE GENOMIC DNA]</scope>
    <source>
        <strain evidence="5">Ech586</strain>
    </source>
</reference>
<gene>
    <name evidence="5" type="ordered locus">Dd586_0437</name>
</gene>
<proteinExistence type="inferred from homology"/>
<dbReference type="InterPro" id="IPR029061">
    <property type="entry name" value="THDP-binding"/>
</dbReference>
<dbReference type="Pfam" id="PF00456">
    <property type="entry name" value="Transketolase_N"/>
    <property type="match status" value="1"/>
</dbReference>
<dbReference type="STRING" id="590409.Dd586_0437"/>
<name>D2C2U0_DICZ5</name>
<sequence length="289" mass="31337">MFSIENQLKVIGSDLSAIRRYRVDVQTIRQTARQARRYVLQMNHRAGKGHTGADLSEVDIICTLFMAVMDRSQARPNQDRFILSKGHGAGGLYCSAAAMGLIDPAILDQFMGDDTLLAGHPIHQKLPDLVEINSGALGHGLSIGAGLALGNKLANRAHRRVFVLMGDGELAEGSNWEAAMAASKFRLDNLVAIVDRNRLQLAGKTEDIMPLEPLADKWRAFGFEVVECDGHDPAAIIDAVNAPTVGKPRVILANTEKGHGISFMANVPAWHHAVPNDQQLAQGLAELEE</sequence>
<dbReference type="SUPFAM" id="SSF52518">
    <property type="entry name" value="Thiamin diphosphate-binding fold (THDP-binding)"/>
    <property type="match status" value="1"/>
</dbReference>
<comment type="similarity">
    <text evidence="2">Belongs to the transketolase family.</text>
</comment>
<evidence type="ECO:0000256" key="3">
    <source>
        <dbReference type="ARBA" id="ARBA00023052"/>
    </source>
</evidence>
<dbReference type="CDD" id="cd02012">
    <property type="entry name" value="TPP_TK"/>
    <property type="match status" value="1"/>
</dbReference>
<accession>D2C2U0</accession>
<dbReference type="PANTHER" id="PTHR47514:SF1">
    <property type="entry name" value="TRANSKETOLASE N-TERMINAL SECTION-RELATED"/>
    <property type="match status" value="1"/>
</dbReference>
<evidence type="ECO:0000256" key="2">
    <source>
        <dbReference type="ARBA" id="ARBA00007131"/>
    </source>
</evidence>
<dbReference type="KEGG" id="ddc:Dd586_0437"/>
<keyword evidence="6" id="KW-1185">Reference proteome</keyword>
<dbReference type="eggNOG" id="COG3959">
    <property type="taxonomic scope" value="Bacteria"/>
</dbReference>
<dbReference type="InterPro" id="IPR005474">
    <property type="entry name" value="Transketolase_N"/>
</dbReference>
<protein>
    <submittedName>
        <fullName evidence="5">Transketolase domain protein</fullName>
    </submittedName>
</protein>
<dbReference type="Proteomes" id="UP000001446">
    <property type="component" value="Chromosome"/>
</dbReference>
<evidence type="ECO:0000256" key="1">
    <source>
        <dbReference type="ARBA" id="ARBA00001964"/>
    </source>
</evidence>
<organism evidence="5 6">
    <name type="scientific">Dickeya zeae (strain Ech586)</name>
    <name type="common">Dickeya dadantii (strain Ech586)</name>
    <dbReference type="NCBI Taxonomy" id="590409"/>
    <lineage>
        <taxon>Bacteria</taxon>
        <taxon>Pseudomonadati</taxon>
        <taxon>Pseudomonadota</taxon>
        <taxon>Gammaproteobacteria</taxon>
        <taxon>Enterobacterales</taxon>
        <taxon>Pectobacteriaceae</taxon>
        <taxon>Dickeya</taxon>
        <taxon>Dickeya parazeae</taxon>
    </lineage>
</organism>